<dbReference type="EMBL" id="CP055340">
    <property type="protein sequence ID" value="QLO02003.1"/>
    <property type="molecule type" value="Genomic_DNA"/>
</dbReference>
<gene>
    <name evidence="4" type="ORF">HV140_27585</name>
</gene>
<evidence type="ECO:0000256" key="3">
    <source>
        <dbReference type="ARBA" id="ARBA00022801"/>
    </source>
</evidence>
<organism evidence="4">
    <name type="scientific">Klebsiella quasipneumoniae</name>
    <dbReference type="NCBI Taxonomy" id="1463165"/>
    <lineage>
        <taxon>Bacteria</taxon>
        <taxon>Pseudomonadati</taxon>
        <taxon>Pseudomonadota</taxon>
        <taxon>Gammaproteobacteria</taxon>
        <taxon>Enterobacterales</taxon>
        <taxon>Enterobacteriaceae</taxon>
        <taxon>Klebsiella/Raoultella group</taxon>
        <taxon>Klebsiella</taxon>
        <taxon>Klebsiella pneumoniae complex</taxon>
    </lineage>
</organism>
<keyword evidence="3" id="KW-0378">Hydrolase</keyword>
<name>A0A7D6FJ55_9ENTR</name>
<evidence type="ECO:0000256" key="2">
    <source>
        <dbReference type="ARBA" id="ARBA00022759"/>
    </source>
</evidence>
<proteinExistence type="predicted"/>
<dbReference type="InterPro" id="IPR037057">
    <property type="entry name" value="DNA_rep_MutH/T2_RE_sf"/>
</dbReference>
<geneLocation type="plasmid" evidence="4">
    <name>unnamed</name>
</geneLocation>
<dbReference type="GO" id="GO:0004519">
    <property type="term" value="F:endonuclease activity"/>
    <property type="evidence" value="ECO:0007669"/>
    <property type="project" value="UniProtKB-KW"/>
</dbReference>
<dbReference type="GO" id="GO:0003677">
    <property type="term" value="F:DNA binding"/>
    <property type="evidence" value="ECO:0007669"/>
    <property type="project" value="InterPro"/>
</dbReference>
<sequence length="319" mass="37013">MDFHEKFEVFLPELKQALTVPGTTDWSVKGFIDTYKNIYSITTDTKVISKVIEIMIFPCLLRFAKDNGLTIRLPPHQNYYPDVTFIDSEGNKYAVDLKTTYRITDESVNGMTLGAFTGYFRNRSSYKNVLFPYEKYKKHYVLGVIYSRSDIDSITTLLTDNGFQLTAAKRKLLISYMNNASDDNWDLLAACYPNAIADYRNRIDSYLVDELESYNLDNFEGMVSVARRFDFFFQEKWKLAVDRPGSGNTKNIGSETLIKRLLKGEGLFFREYGESGEVEFDKYWMQYQTKDMATILGQDAPIYKNLQTFKQWLLSLQNS</sequence>
<evidence type="ECO:0000256" key="1">
    <source>
        <dbReference type="ARBA" id="ARBA00022722"/>
    </source>
</evidence>
<dbReference type="RefSeq" id="WP_119676938.1">
    <property type="nucleotide sequence ID" value="NZ_CP055340.1"/>
</dbReference>
<keyword evidence="4" id="KW-0614">Plasmid</keyword>
<keyword evidence="2 4" id="KW-0255">Endonuclease</keyword>
<dbReference type="Pfam" id="PF09233">
    <property type="entry name" value="Endonuc-EcoRV"/>
    <property type="match status" value="2"/>
</dbReference>
<protein>
    <submittedName>
        <fullName evidence="4">Restriction endonuclease</fullName>
    </submittedName>
</protein>
<dbReference type="InterPro" id="IPR011335">
    <property type="entry name" value="Restrct_endonuc-II-like"/>
</dbReference>
<dbReference type="InterPro" id="IPR015314">
    <property type="entry name" value="Restrct_endonuc_II_EcoRV"/>
</dbReference>
<evidence type="ECO:0000313" key="4">
    <source>
        <dbReference type="EMBL" id="QLO02003.1"/>
    </source>
</evidence>
<dbReference type="CDD" id="cd22323">
    <property type="entry name" value="EcoRV-like"/>
    <property type="match status" value="1"/>
</dbReference>
<keyword evidence="1" id="KW-0540">Nuclease</keyword>
<dbReference type="Gene3D" id="3.40.600.10">
    <property type="entry name" value="DNA mismatch repair MutH/Restriction endonuclease, type II"/>
    <property type="match status" value="2"/>
</dbReference>
<dbReference type="GO" id="GO:0016787">
    <property type="term" value="F:hydrolase activity"/>
    <property type="evidence" value="ECO:0007669"/>
    <property type="project" value="UniProtKB-KW"/>
</dbReference>
<dbReference type="AlphaFoldDB" id="A0A7D6FJ55"/>
<dbReference type="SUPFAM" id="SSF52980">
    <property type="entry name" value="Restriction endonuclease-like"/>
    <property type="match status" value="2"/>
</dbReference>
<dbReference type="REBASE" id="413183">
    <property type="entry name" value="Kqu268ORF27580P"/>
</dbReference>
<reference evidence="4" key="1">
    <citation type="submission" date="2020-06" db="EMBL/GenBank/DDBJ databases">
        <title>REHAB project genomes.</title>
        <authorList>
            <person name="Shaw L.P."/>
        </authorList>
    </citation>
    <scope>NUCLEOTIDE SEQUENCE</scope>
    <source>
        <strain evidence="4">RHBSTW-00268</strain>
        <plasmid evidence="4">unnamed</plasmid>
    </source>
</reference>
<accession>A0A7D6FJ55</accession>